<evidence type="ECO:0000256" key="3">
    <source>
        <dbReference type="ARBA" id="ARBA00023082"/>
    </source>
</evidence>
<evidence type="ECO:0000256" key="1">
    <source>
        <dbReference type="ARBA" id="ARBA00010641"/>
    </source>
</evidence>
<reference evidence="7" key="1">
    <citation type="submission" date="2022-05" db="EMBL/GenBank/DDBJ databases">
        <title>Halomonas geminus sp. nov. and Halomonas llamarensis sp. nov. isolated from high-altitude salars of the Atacama Desert.</title>
        <authorList>
            <person name="Hintersatz C."/>
            <person name="Rojas L.A."/>
            <person name="Wei T.-S."/>
            <person name="Kutschke S."/>
            <person name="Lehmann F."/>
            <person name="Jain R."/>
            <person name="Pollmann K."/>
        </authorList>
    </citation>
    <scope>NUCLEOTIDE SEQUENCE</scope>
    <source>
        <strain evidence="7">ATCH28</strain>
    </source>
</reference>
<dbReference type="EMBL" id="JAMJPK010000004">
    <property type="protein sequence ID" value="MCL7940793.1"/>
    <property type="molecule type" value="Genomic_DNA"/>
</dbReference>
<organism evidence="7 8">
    <name type="scientific">Halomonas gemina</name>
    <dbReference type="NCBI Taxonomy" id="2945105"/>
    <lineage>
        <taxon>Bacteria</taxon>
        <taxon>Pseudomonadati</taxon>
        <taxon>Pseudomonadota</taxon>
        <taxon>Gammaproteobacteria</taxon>
        <taxon>Oceanospirillales</taxon>
        <taxon>Halomonadaceae</taxon>
        <taxon>Halomonas</taxon>
    </lineage>
</organism>
<dbReference type="NCBIfam" id="TIGR02937">
    <property type="entry name" value="sigma70-ECF"/>
    <property type="match status" value="1"/>
</dbReference>
<dbReference type="InterPro" id="IPR013324">
    <property type="entry name" value="RNA_pol_sigma_r3/r4-like"/>
</dbReference>
<dbReference type="Gene3D" id="1.10.10.10">
    <property type="entry name" value="Winged helix-like DNA-binding domain superfamily/Winged helix DNA-binding domain"/>
    <property type="match status" value="1"/>
</dbReference>
<dbReference type="InterPro" id="IPR013325">
    <property type="entry name" value="RNA_pol_sigma_r2"/>
</dbReference>
<keyword evidence="4" id="KW-0238">DNA-binding</keyword>
<name>A0ABT0T1W9_9GAMM</name>
<sequence length="180" mass="20649">MASAPCIESAWEDHQQELRRFLLKHCGDREAAADLLQGVYAKALTHRERFCELESPRAWLFKVARHQWIDRQRRDGRLVLGEVPEPTAPDDADTAPVDSLAGCITRALPHCAAEDRDILRRCDLEGLRQADYARRNGLSLPATKARLRRARQRLRERLVEQCDIVFDDQGRICCHRALEA</sequence>
<proteinExistence type="inferred from homology"/>
<evidence type="ECO:0000259" key="6">
    <source>
        <dbReference type="Pfam" id="PF04542"/>
    </source>
</evidence>
<keyword evidence="8" id="KW-1185">Reference proteome</keyword>
<keyword evidence="2" id="KW-0805">Transcription regulation</keyword>
<comment type="similarity">
    <text evidence="1">Belongs to the sigma-70 factor family. ECF subfamily.</text>
</comment>
<accession>A0ABT0T1W9</accession>
<dbReference type="InterPro" id="IPR039425">
    <property type="entry name" value="RNA_pol_sigma-70-like"/>
</dbReference>
<protein>
    <submittedName>
        <fullName evidence="7">Sigma-70 family RNA polymerase sigma factor</fullName>
    </submittedName>
</protein>
<dbReference type="SUPFAM" id="SSF88946">
    <property type="entry name" value="Sigma2 domain of RNA polymerase sigma factors"/>
    <property type="match status" value="1"/>
</dbReference>
<evidence type="ECO:0000256" key="4">
    <source>
        <dbReference type="ARBA" id="ARBA00023125"/>
    </source>
</evidence>
<gene>
    <name evidence="7" type="ORF">M8009_10885</name>
</gene>
<dbReference type="PANTHER" id="PTHR43133">
    <property type="entry name" value="RNA POLYMERASE ECF-TYPE SIGMA FACTO"/>
    <property type="match status" value="1"/>
</dbReference>
<dbReference type="InterPro" id="IPR007627">
    <property type="entry name" value="RNA_pol_sigma70_r2"/>
</dbReference>
<dbReference type="SUPFAM" id="SSF88659">
    <property type="entry name" value="Sigma3 and sigma4 domains of RNA polymerase sigma factors"/>
    <property type="match status" value="1"/>
</dbReference>
<dbReference type="Proteomes" id="UP001165369">
    <property type="component" value="Unassembled WGS sequence"/>
</dbReference>
<dbReference type="Gene3D" id="1.10.1740.10">
    <property type="match status" value="1"/>
</dbReference>
<dbReference type="InterPro" id="IPR014284">
    <property type="entry name" value="RNA_pol_sigma-70_dom"/>
</dbReference>
<keyword evidence="5" id="KW-0804">Transcription</keyword>
<evidence type="ECO:0000256" key="5">
    <source>
        <dbReference type="ARBA" id="ARBA00023163"/>
    </source>
</evidence>
<keyword evidence="3" id="KW-0731">Sigma factor</keyword>
<dbReference type="RefSeq" id="WP_250060937.1">
    <property type="nucleotide sequence ID" value="NZ_JAMJPK010000004.1"/>
</dbReference>
<dbReference type="InterPro" id="IPR036388">
    <property type="entry name" value="WH-like_DNA-bd_sf"/>
</dbReference>
<feature type="domain" description="RNA polymerase sigma-70 region 2" evidence="6">
    <location>
        <begin position="12"/>
        <end position="77"/>
    </location>
</feature>
<dbReference type="PANTHER" id="PTHR43133:SF8">
    <property type="entry name" value="RNA POLYMERASE SIGMA FACTOR HI_1459-RELATED"/>
    <property type="match status" value="1"/>
</dbReference>
<evidence type="ECO:0000256" key="2">
    <source>
        <dbReference type="ARBA" id="ARBA00023015"/>
    </source>
</evidence>
<evidence type="ECO:0000313" key="7">
    <source>
        <dbReference type="EMBL" id="MCL7940793.1"/>
    </source>
</evidence>
<comment type="caution">
    <text evidence="7">The sequence shown here is derived from an EMBL/GenBank/DDBJ whole genome shotgun (WGS) entry which is preliminary data.</text>
</comment>
<evidence type="ECO:0000313" key="8">
    <source>
        <dbReference type="Proteomes" id="UP001165369"/>
    </source>
</evidence>
<dbReference type="Pfam" id="PF04542">
    <property type="entry name" value="Sigma70_r2"/>
    <property type="match status" value="1"/>
</dbReference>